<sequence length="111" mass="12528">LQHNNGTSALGTGVYCRFLNIPLTIKFTKSRFTGLETKVIVKKHEQNTRLTLTKSVCSTIRNAECVRAERPDSCCKILVINNEGSPLLFLLISSIHLMYGIRKCINKYQNV</sequence>
<evidence type="ECO:0000313" key="1">
    <source>
        <dbReference type="EMBL" id="KAK2553377.1"/>
    </source>
</evidence>
<gene>
    <name evidence="1" type="ORF">P5673_025354</name>
</gene>
<accession>A0AAD9Q275</accession>
<reference evidence="1" key="1">
    <citation type="journal article" date="2023" name="G3 (Bethesda)">
        <title>Whole genome assembly and annotation of the endangered Caribbean coral Acropora cervicornis.</title>
        <authorList>
            <person name="Selwyn J.D."/>
            <person name="Vollmer S.V."/>
        </authorList>
    </citation>
    <scope>NUCLEOTIDE SEQUENCE</scope>
    <source>
        <strain evidence="1">K2</strain>
    </source>
</reference>
<evidence type="ECO:0000313" key="2">
    <source>
        <dbReference type="Proteomes" id="UP001249851"/>
    </source>
</evidence>
<name>A0AAD9Q275_ACRCE</name>
<protein>
    <submittedName>
        <fullName evidence="1">Uncharacterized protein</fullName>
    </submittedName>
</protein>
<proteinExistence type="predicted"/>
<comment type="caution">
    <text evidence="1">The sequence shown here is derived from an EMBL/GenBank/DDBJ whole genome shotgun (WGS) entry which is preliminary data.</text>
</comment>
<reference evidence="1" key="2">
    <citation type="journal article" date="2023" name="Science">
        <title>Genomic signatures of disease resistance in endangered staghorn corals.</title>
        <authorList>
            <person name="Vollmer S.V."/>
            <person name="Selwyn J.D."/>
            <person name="Despard B.A."/>
            <person name="Roesel C.L."/>
        </authorList>
    </citation>
    <scope>NUCLEOTIDE SEQUENCE</scope>
    <source>
        <strain evidence="1">K2</strain>
    </source>
</reference>
<dbReference type="AlphaFoldDB" id="A0AAD9Q275"/>
<organism evidence="1 2">
    <name type="scientific">Acropora cervicornis</name>
    <name type="common">Staghorn coral</name>
    <dbReference type="NCBI Taxonomy" id="6130"/>
    <lineage>
        <taxon>Eukaryota</taxon>
        <taxon>Metazoa</taxon>
        <taxon>Cnidaria</taxon>
        <taxon>Anthozoa</taxon>
        <taxon>Hexacorallia</taxon>
        <taxon>Scleractinia</taxon>
        <taxon>Astrocoeniina</taxon>
        <taxon>Acroporidae</taxon>
        <taxon>Acropora</taxon>
    </lineage>
</organism>
<dbReference type="Proteomes" id="UP001249851">
    <property type="component" value="Unassembled WGS sequence"/>
</dbReference>
<feature type="non-terminal residue" evidence="1">
    <location>
        <position position="1"/>
    </location>
</feature>
<dbReference type="EMBL" id="JARQWQ010000078">
    <property type="protein sequence ID" value="KAK2553377.1"/>
    <property type="molecule type" value="Genomic_DNA"/>
</dbReference>
<keyword evidence="2" id="KW-1185">Reference proteome</keyword>